<evidence type="ECO:0000313" key="9">
    <source>
        <dbReference type="Proteomes" id="UP000585437"/>
    </source>
</evidence>
<dbReference type="GO" id="GO:0047804">
    <property type="term" value="F:cysteine-S-conjugate beta-lyase activity"/>
    <property type="evidence" value="ECO:0007669"/>
    <property type="project" value="InterPro"/>
</dbReference>
<evidence type="ECO:0000313" key="8">
    <source>
        <dbReference type="EMBL" id="MBB6509583.1"/>
    </source>
</evidence>
<comment type="cofactor">
    <cofactor evidence="1 7">
        <name>pyridoxal 5'-phosphate</name>
        <dbReference type="ChEBI" id="CHEBI:597326"/>
    </cofactor>
</comment>
<name>A0A7X0MUL8_9HYPH</name>
<dbReference type="InterPro" id="IPR000277">
    <property type="entry name" value="Cys/Met-Metab_PyrdxlP-dep_enz"/>
</dbReference>
<sequence length="397" mass="43053">MSQKDKLIEEAGQNTRLAHIGNDPRAYHGFVNPPVVKGSTVLFPNAEAMEKRSQPYTYGTRATPTTDALCAAFDQLEGSAGTILVPSGLAAISIPFLAYLSSGDHALIVDSVYTPCRTFCDTMLTRLGIDVEYYDPEIGADITKLMRPNTKLVHTEAPGSNTFEMQDIRAITDAVHAYSADVVVTLDNTWATPLYFRPLDFGADVSIHATTKYPSGHSDIVMGSVSANAKHFPALEAARIAMGICGAPEDSYLILRGLRTMGLRLDQHQKSALEIAEWLDGRDGVARVLHPALPSFPGHEIWKRDFKGSSGIFSFVLQAEPERAKAKAHAFLDALSFFGLGYSWGGYESLALVVNLSDRTIRKQPIEGAVIRLQIGLEDVPDLKKDLEAGFAAAAAV</sequence>
<comment type="similarity">
    <text evidence="2 7">Belongs to the trans-sulfuration enzymes family.</text>
</comment>
<dbReference type="Gene3D" id="3.40.640.10">
    <property type="entry name" value="Type I PLP-dependent aspartate aminotransferase-like (Major domain)"/>
    <property type="match status" value="1"/>
</dbReference>
<dbReference type="GO" id="GO:0030170">
    <property type="term" value="F:pyridoxal phosphate binding"/>
    <property type="evidence" value="ECO:0007669"/>
    <property type="project" value="InterPro"/>
</dbReference>
<dbReference type="SUPFAM" id="SSF53383">
    <property type="entry name" value="PLP-dependent transferases"/>
    <property type="match status" value="1"/>
</dbReference>
<evidence type="ECO:0000256" key="1">
    <source>
        <dbReference type="ARBA" id="ARBA00001933"/>
    </source>
</evidence>
<dbReference type="InterPro" id="IPR015424">
    <property type="entry name" value="PyrdxlP-dep_Trfase"/>
</dbReference>
<dbReference type="EC" id="4.4.1.8" evidence="8"/>
<evidence type="ECO:0000256" key="2">
    <source>
        <dbReference type="ARBA" id="ARBA00009077"/>
    </source>
</evidence>
<dbReference type="RefSeq" id="WP_184655118.1">
    <property type="nucleotide sequence ID" value="NZ_JACHBU010000005.1"/>
</dbReference>
<dbReference type="NCBIfam" id="NF004626">
    <property type="entry name" value="PRK05967.1"/>
    <property type="match status" value="1"/>
</dbReference>
<evidence type="ECO:0000256" key="4">
    <source>
        <dbReference type="ARBA" id="ARBA00023239"/>
    </source>
</evidence>
<keyword evidence="3 6" id="KW-0663">Pyridoxal phosphate</keyword>
<feature type="modified residue" description="N6-(pyridoxal phosphate)lysine" evidence="6">
    <location>
        <position position="212"/>
    </location>
</feature>
<dbReference type="FunFam" id="3.40.640.10:FF:000046">
    <property type="entry name" value="Cystathionine gamma-lyase"/>
    <property type="match status" value="1"/>
</dbReference>
<dbReference type="Pfam" id="PF01053">
    <property type="entry name" value="Cys_Met_Meta_PP"/>
    <property type="match status" value="1"/>
</dbReference>
<dbReference type="InterPro" id="IPR006233">
    <property type="entry name" value="Cys_b_lyase_bac"/>
</dbReference>
<evidence type="ECO:0000256" key="7">
    <source>
        <dbReference type="RuleBase" id="RU362118"/>
    </source>
</evidence>
<evidence type="ECO:0000256" key="3">
    <source>
        <dbReference type="ARBA" id="ARBA00022898"/>
    </source>
</evidence>
<dbReference type="InterPro" id="IPR015421">
    <property type="entry name" value="PyrdxlP-dep_Trfase_major"/>
</dbReference>
<dbReference type="GO" id="GO:0019346">
    <property type="term" value="P:transsulfuration"/>
    <property type="evidence" value="ECO:0007669"/>
    <property type="project" value="InterPro"/>
</dbReference>
<dbReference type="GO" id="GO:0019450">
    <property type="term" value="P:L-cysteine catabolic process to pyruvate"/>
    <property type="evidence" value="ECO:0007669"/>
    <property type="project" value="TreeGrafter"/>
</dbReference>
<dbReference type="PANTHER" id="PTHR43500:SF1">
    <property type="entry name" value="CYSTATHIONINE BETA-LYASE-RELATED"/>
    <property type="match status" value="1"/>
</dbReference>
<gene>
    <name evidence="8" type="ORF">F4695_002951</name>
</gene>
<dbReference type="EMBL" id="JACHBU010000005">
    <property type="protein sequence ID" value="MBB6509583.1"/>
    <property type="molecule type" value="Genomic_DNA"/>
</dbReference>
<dbReference type="Proteomes" id="UP000585437">
    <property type="component" value="Unassembled WGS sequence"/>
</dbReference>
<protein>
    <submittedName>
        <fullName evidence="8">Cystathionine beta-lyase</fullName>
        <ecNumber evidence="8">4.4.1.8</ecNumber>
    </submittedName>
</protein>
<comment type="catalytic activity">
    <reaction evidence="5">
        <text>L,L-cystathionine + H2O = L-homocysteine + pyruvate + NH4(+)</text>
        <dbReference type="Rhea" id="RHEA:13965"/>
        <dbReference type="ChEBI" id="CHEBI:15361"/>
        <dbReference type="ChEBI" id="CHEBI:15377"/>
        <dbReference type="ChEBI" id="CHEBI:28938"/>
        <dbReference type="ChEBI" id="CHEBI:58161"/>
        <dbReference type="ChEBI" id="CHEBI:58199"/>
    </reaction>
</comment>
<dbReference type="Gene3D" id="3.90.1150.10">
    <property type="entry name" value="Aspartate Aminotransferase, domain 1"/>
    <property type="match status" value="1"/>
</dbReference>
<reference evidence="8 9" key="1">
    <citation type="submission" date="2020-08" db="EMBL/GenBank/DDBJ databases">
        <title>The Agave Microbiome: Exploring the role of microbial communities in plant adaptations to desert environments.</title>
        <authorList>
            <person name="Partida-Martinez L.P."/>
        </authorList>
    </citation>
    <scope>NUCLEOTIDE SEQUENCE [LARGE SCALE GENOMIC DNA]</scope>
    <source>
        <strain evidence="8 9">AS3.12</strain>
    </source>
</reference>
<dbReference type="InterPro" id="IPR015422">
    <property type="entry name" value="PyrdxlP-dep_Trfase_small"/>
</dbReference>
<accession>A0A7X0MUL8</accession>
<keyword evidence="4 8" id="KW-0456">Lyase</keyword>
<organism evidence="8 9">
    <name type="scientific">Rhizobium soli</name>
    <dbReference type="NCBI Taxonomy" id="424798"/>
    <lineage>
        <taxon>Bacteria</taxon>
        <taxon>Pseudomonadati</taxon>
        <taxon>Pseudomonadota</taxon>
        <taxon>Alphaproteobacteria</taxon>
        <taxon>Hyphomicrobiales</taxon>
        <taxon>Rhizobiaceae</taxon>
        <taxon>Rhizobium/Agrobacterium group</taxon>
        <taxon>Rhizobium</taxon>
    </lineage>
</organism>
<comment type="caution">
    <text evidence="8">The sequence shown here is derived from an EMBL/GenBank/DDBJ whole genome shotgun (WGS) entry which is preliminary data.</text>
</comment>
<dbReference type="PANTHER" id="PTHR43500">
    <property type="entry name" value="CYSTATHIONINE BETA-LYASE-RELATED"/>
    <property type="match status" value="1"/>
</dbReference>
<evidence type="ECO:0000256" key="5">
    <source>
        <dbReference type="ARBA" id="ARBA00047517"/>
    </source>
</evidence>
<dbReference type="NCBIfam" id="TIGR01324">
    <property type="entry name" value="cysta_beta_ly_B"/>
    <property type="match status" value="1"/>
</dbReference>
<dbReference type="PIRSF" id="PIRSF001434">
    <property type="entry name" value="CGS"/>
    <property type="match status" value="1"/>
</dbReference>
<keyword evidence="9" id="KW-1185">Reference proteome</keyword>
<dbReference type="AlphaFoldDB" id="A0A7X0MUL8"/>
<proteinExistence type="inferred from homology"/>
<evidence type="ECO:0000256" key="6">
    <source>
        <dbReference type="PIRSR" id="PIRSR001434-2"/>
    </source>
</evidence>